<evidence type="ECO:0000256" key="1">
    <source>
        <dbReference type="ARBA" id="ARBA00004651"/>
    </source>
</evidence>
<feature type="transmembrane region" description="Helical" evidence="6">
    <location>
        <begin position="12"/>
        <end position="33"/>
    </location>
</feature>
<sequence length="332" mass="34551">MKRVMKLPTVSSLPAWFGILVLEIMLLIAMAIMQPVFFSGSNLSNIVRSSAVPIILGIGMTYTILTAGIDLSVGSVLAFTGIVLSGLITHMPRAAAVVLTIALVTLIVGGINGLLIGKLGLNSFVITLGTLGIFRGISYLVTNGTTRTIDTGPLINTLGDGNVGPIPGPFLVVIFVSIISIYVLKSTYFGRDVYAVGGNEFAAKLAGIFTSRVKMTVYFISALLAALAGVMQVGRLQAASPTIGVGIELTVVAGVLLGGTRLSGGVGSITGTVIGLLFLQTVSNSLTIQGVSSYWQQVVTGVLLGAAVLFDRIRIVYSGRSKRGEESNVTKE</sequence>
<reference evidence="8" key="1">
    <citation type="submission" date="2020-05" db="EMBL/GenBank/DDBJ databases">
        <authorList>
            <person name="Chiriac C."/>
            <person name="Salcher M."/>
            <person name="Ghai R."/>
            <person name="Kavagutti S V."/>
        </authorList>
    </citation>
    <scope>NUCLEOTIDE SEQUENCE</scope>
</reference>
<feature type="transmembrane region" description="Helical" evidence="6">
    <location>
        <begin position="123"/>
        <end position="141"/>
    </location>
</feature>
<dbReference type="GO" id="GO:0005886">
    <property type="term" value="C:plasma membrane"/>
    <property type="evidence" value="ECO:0007669"/>
    <property type="project" value="UniProtKB-SubCell"/>
</dbReference>
<protein>
    <submittedName>
        <fullName evidence="8">Unannotated protein</fullName>
    </submittedName>
</protein>
<keyword evidence="5 6" id="KW-0472">Membrane</keyword>
<feature type="transmembrane region" description="Helical" evidence="6">
    <location>
        <begin position="45"/>
        <end position="64"/>
    </location>
</feature>
<evidence type="ECO:0000313" key="9">
    <source>
        <dbReference type="EMBL" id="CAB4738245.1"/>
    </source>
</evidence>
<accession>A0A6J6L3A0</accession>
<feature type="transmembrane region" description="Helical" evidence="6">
    <location>
        <begin position="294"/>
        <end position="313"/>
    </location>
</feature>
<feature type="transmembrane region" description="Helical" evidence="6">
    <location>
        <begin position="215"/>
        <end position="233"/>
    </location>
</feature>
<evidence type="ECO:0000313" key="8">
    <source>
        <dbReference type="EMBL" id="CAB4654815.1"/>
    </source>
</evidence>
<feature type="transmembrane region" description="Helical" evidence="6">
    <location>
        <begin position="166"/>
        <end position="184"/>
    </location>
</feature>
<name>A0A6J6L3A0_9ZZZZ</name>
<evidence type="ECO:0000313" key="7">
    <source>
        <dbReference type="EMBL" id="CAB4587804.1"/>
    </source>
</evidence>
<dbReference type="Pfam" id="PF02653">
    <property type="entry name" value="BPD_transp_2"/>
    <property type="match status" value="1"/>
</dbReference>
<evidence type="ECO:0000256" key="3">
    <source>
        <dbReference type="ARBA" id="ARBA00022692"/>
    </source>
</evidence>
<feature type="transmembrane region" description="Helical" evidence="6">
    <location>
        <begin position="94"/>
        <end position="116"/>
    </location>
</feature>
<dbReference type="PANTHER" id="PTHR32196:SF72">
    <property type="entry name" value="RIBOSE IMPORT PERMEASE PROTEIN RBSC"/>
    <property type="match status" value="1"/>
</dbReference>
<organism evidence="8">
    <name type="scientific">freshwater metagenome</name>
    <dbReference type="NCBI Taxonomy" id="449393"/>
    <lineage>
        <taxon>unclassified sequences</taxon>
        <taxon>metagenomes</taxon>
        <taxon>ecological metagenomes</taxon>
    </lineage>
</organism>
<evidence type="ECO:0000256" key="6">
    <source>
        <dbReference type="SAM" id="Phobius"/>
    </source>
</evidence>
<dbReference type="PANTHER" id="PTHR32196">
    <property type="entry name" value="ABC TRANSPORTER PERMEASE PROTEIN YPHD-RELATED-RELATED"/>
    <property type="match status" value="1"/>
</dbReference>
<keyword evidence="4 6" id="KW-1133">Transmembrane helix</keyword>
<evidence type="ECO:0000256" key="2">
    <source>
        <dbReference type="ARBA" id="ARBA00022475"/>
    </source>
</evidence>
<feature type="transmembrane region" description="Helical" evidence="6">
    <location>
        <begin position="239"/>
        <end position="257"/>
    </location>
</feature>
<keyword evidence="2" id="KW-1003">Cell membrane</keyword>
<evidence type="ECO:0000256" key="5">
    <source>
        <dbReference type="ARBA" id="ARBA00023136"/>
    </source>
</evidence>
<dbReference type="EMBL" id="CAEZWQ010000007">
    <property type="protein sequence ID" value="CAB4654815.1"/>
    <property type="molecule type" value="Genomic_DNA"/>
</dbReference>
<keyword evidence="3 6" id="KW-0812">Transmembrane</keyword>
<comment type="subcellular location">
    <subcellularLocation>
        <location evidence="1">Cell membrane</location>
        <topology evidence="1">Multi-pass membrane protein</topology>
    </subcellularLocation>
</comment>
<gene>
    <name evidence="7" type="ORF">UFOPK1795_00389</name>
    <name evidence="8" type="ORF">UFOPK2275_00156</name>
    <name evidence="9" type="ORF">UFOPK2816_00112</name>
</gene>
<dbReference type="CDD" id="cd06579">
    <property type="entry name" value="TM_PBP1_transp_AraH_like"/>
    <property type="match status" value="1"/>
</dbReference>
<dbReference type="InterPro" id="IPR001851">
    <property type="entry name" value="ABC_transp_permease"/>
</dbReference>
<evidence type="ECO:0000256" key="4">
    <source>
        <dbReference type="ARBA" id="ARBA00022989"/>
    </source>
</evidence>
<dbReference type="EMBL" id="CAEZUG010000014">
    <property type="protein sequence ID" value="CAB4587804.1"/>
    <property type="molecule type" value="Genomic_DNA"/>
</dbReference>
<feature type="transmembrane region" description="Helical" evidence="6">
    <location>
        <begin position="71"/>
        <end position="88"/>
    </location>
</feature>
<feature type="transmembrane region" description="Helical" evidence="6">
    <location>
        <begin position="264"/>
        <end position="282"/>
    </location>
</feature>
<dbReference type="EMBL" id="CAEZZB010000004">
    <property type="protein sequence ID" value="CAB4738245.1"/>
    <property type="molecule type" value="Genomic_DNA"/>
</dbReference>
<dbReference type="AlphaFoldDB" id="A0A6J6L3A0"/>
<dbReference type="GO" id="GO:0022857">
    <property type="term" value="F:transmembrane transporter activity"/>
    <property type="evidence" value="ECO:0007669"/>
    <property type="project" value="InterPro"/>
</dbReference>
<proteinExistence type="predicted"/>